<dbReference type="InterPro" id="IPR036163">
    <property type="entry name" value="HMA_dom_sf"/>
</dbReference>
<dbReference type="InterPro" id="IPR006121">
    <property type="entry name" value="HMA_dom"/>
</dbReference>
<keyword evidence="1" id="KW-0479">Metal-binding</keyword>
<dbReference type="InterPro" id="IPR017969">
    <property type="entry name" value="Heavy-metal-associated_CS"/>
</dbReference>
<dbReference type="PRINTS" id="PR00944">
    <property type="entry name" value="CUEXPORT"/>
</dbReference>
<protein>
    <submittedName>
        <fullName evidence="4">Copper ion binding protein</fullName>
    </submittedName>
</protein>
<dbReference type="CDD" id="cd00371">
    <property type="entry name" value="HMA"/>
    <property type="match status" value="1"/>
</dbReference>
<dbReference type="InterPro" id="IPR000428">
    <property type="entry name" value="Cu-bd"/>
</dbReference>
<evidence type="ECO:0000313" key="4">
    <source>
        <dbReference type="EMBL" id="PRX63132.1"/>
    </source>
</evidence>
<organism evidence="4 5">
    <name type="scientific">Nonomuraea fuscirosea</name>
    <dbReference type="NCBI Taxonomy" id="1291556"/>
    <lineage>
        <taxon>Bacteria</taxon>
        <taxon>Bacillati</taxon>
        <taxon>Actinomycetota</taxon>
        <taxon>Actinomycetes</taxon>
        <taxon>Streptosporangiales</taxon>
        <taxon>Streptosporangiaceae</taxon>
        <taxon>Nonomuraea</taxon>
    </lineage>
</organism>
<keyword evidence="5" id="KW-1185">Reference proteome</keyword>
<dbReference type="AlphaFoldDB" id="A0A2T0MW06"/>
<dbReference type="NCBIfam" id="TIGR00003">
    <property type="entry name" value="copper ion binding protein"/>
    <property type="match status" value="1"/>
</dbReference>
<dbReference type="PROSITE" id="PS50846">
    <property type="entry name" value="HMA_2"/>
    <property type="match status" value="1"/>
</dbReference>
<evidence type="ECO:0000313" key="5">
    <source>
        <dbReference type="Proteomes" id="UP000238312"/>
    </source>
</evidence>
<dbReference type="GO" id="GO:0005507">
    <property type="term" value="F:copper ion binding"/>
    <property type="evidence" value="ECO:0007669"/>
    <property type="project" value="InterPro"/>
</dbReference>
<dbReference type="EMBL" id="PVNG01000011">
    <property type="protein sequence ID" value="PRX63132.1"/>
    <property type="molecule type" value="Genomic_DNA"/>
</dbReference>
<evidence type="ECO:0000256" key="2">
    <source>
        <dbReference type="ARBA" id="ARBA00023008"/>
    </source>
</evidence>
<evidence type="ECO:0000259" key="3">
    <source>
        <dbReference type="PROSITE" id="PS50846"/>
    </source>
</evidence>
<evidence type="ECO:0000256" key="1">
    <source>
        <dbReference type="ARBA" id="ARBA00022723"/>
    </source>
</evidence>
<comment type="caution">
    <text evidence="4">The sequence shown here is derived from an EMBL/GenBank/DDBJ whole genome shotgun (WGS) entry which is preliminary data.</text>
</comment>
<dbReference type="PROSITE" id="PS01047">
    <property type="entry name" value="HMA_1"/>
    <property type="match status" value="1"/>
</dbReference>
<gene>
    <name evidence="4" type="ORF">B0I32_111125</name>
</gene>
<dbReference type="Gene3D" id="3.30.70.100">
    <property type="match status" value="1"/>
</dbReference>
<sequence length="100" mass="9676">MYASLPLGGIVGLMTVTTYQVEGMTCGHCVSAVTQEVGKVAGVSGVEVDLGSGSVKVTSAAPVDATLIGAAVEEAGYELGGTVELLPQAGGSCCGSGGCH</sequence>
<dbReference type="SUPFAM" id="SSF55008">
    <property type="entry name" value="HMA, heavy metal-associated domain"/>
    <property type="match status" value="1"/>
</dbReference>
<name>A0A2T0MW06_9ACTN</name>
<keyword evidence="2" id="KW-0186">Copper</keyword>
<feature type="domain" description="HMA" evidence="3">
    <location>
        <begin position="15"/>
        <end position="80"/>
    </location>
</feature>
<dbReference type="InterPro" id="IPR006122">
    <property type="entry name" value="HMA_Cu_ion-bd"/>
</dbReference>
<proteinExistence type="predicted"/>
<reference evidence="4 5" key="1">
    <citation type="submission" date="2018-03" db="EMBL/GenBank/DDBJ databases">
        <title>Genomic Encyclopedia of Type Strains, Phase III (KMG-III): the genomes of soil and plant-associated and newly described type strains.</title>
        <authorList>
            <person name="Whitman W."/>
        </authorList>
    </citation>
    <scope>NUCLEOTIDE SEQUENCE [LARGE SCALE GENOMIC DNA]</scope>
    <source>
        <strain evidence="4 5">CGMCC 4.7104</strain>
    </source>
</reference>
<accession>A0A2T0MW06</accession>
<dbReference type="Pfam" id="PF00403">
    <property type="entry name" value="HMA"/>
    <property type="match status" value="1"/>
</dbReference>
<dbReference type="GO" id="GO:0006825">
    <property type="term" value="P:copper ion transport"/>
    <property type="evidence" value="ECO:0007669"/>
    <property type="project" value="InterPro"/>
</dbReference>
<dbReference type="Proteomes" id="UP000238312">
    <property type="component" value="Unassembled WGS sequence"/>
</dbReference>